<dbReference type="EMBL" id="SJPR01000002">
    <property type="protein sequence ID" value="TWT97706.1"/>
    <property type="molecule type" value="Genomic_DNA"/>
</dbReference>
<accession>A0A5C6AE59</accession>
<feature type="chain" id="PRO_5022888550" evidence="1">
    <location>
        <begin position="23"/>
        <end position="318"/>
    </location>
</feature>
<dbReference type="InterPro" id="IPR053143">
    <property type="entry name" value="Arylsulfate_ST"/>
</dbReference>
<comment type="caution">
    <text evidence="3">The sequence shown here is derived from an EMBL/GenBank/DDBJ whole genome shotgun (WGS) entry which is preliminary data.</text>
</comment>
<feature type="domain" description="Pyrrolo-quinoline quinone repeat" evidence="2">
    <location>
        <begin position="22"/>
        <end position="145"/>
    </location>
</feature>
<evidence type="ECO:0000313" key="4">
    <source>
        <dbReference type="Proteomes" id="UP000317421"/>
    </source>
</evidence>
<evidence type="ECO:0000256" key="1">
    <source>
        <dbReference type="SAM" id="SignalP"/>
    </source>
</evidence>
<dbReference type="SUPFAM" id="SSF63829">
    <property type="entry name" value="Calcium-dependent phosphotriesterase"/>
    <property type="match status" value="1"/>
</dbReference>
<dbReference type="InterPro" id="IPR002372">
    <property type="entry name" value="PQQ_rpt_dom"/>
</dbReference>
<dbReference type="InterPro" id="IPR015943">
    <property type="entry name" value="WD40/YVTN_repeat-like_dom_sf"/>
</dbReference>
<gene>
    <name evidence="3" type="ORF">Pla108_18580</name>
</gene>
<protein>
    <submittedName>
        <fullName evidence="3">PQQ enzyme repeat protein</fullName>
    </submittedName>
</protein>
<dbReference type="Proteomes" id="UP000317421">
    <property type="component" value="Unassembled WGS sequence"/>
</dbReference>
<feature type="signal peptide" evidence="1">
    <location>
        <begin position="1"/>
        <end position="22"/>
    </location>
</feature>
<organism evidence="3 4">
    <name type="scientific">Botrimarina colliarenosi</name>
    <dbReference type="NCBI Taxonomy" id="2528001"/>
    <lineage>
        <taxon>Bacteria</taxon>
        <taxon>Pseudomonadati</taxon>
        <taxon>Planctomycetota</taxon>
        <taxon>Planctomycetia</taxon>
        <taxon>Pirellulales</taxon>
        <taxon>Lacipirellulaceae</taxon>
        <taxon>Botrimarina</taxon>
    </lineage>
</organism>
<dbReference type="OrthoDB" id="264813at2"/>
<dbReference type="Pfam" id="PF13360">
    <property type="entry name" value="PQQ_2"/>
    <property type="match status" value="1"/>
</dbReference>
<proteinExistence type="predicted"/>
<name>A0A5C6AE59_9BACT</name>
<dbReference type="PANTHER" id="PTHR35340">
    <property type="entry name" value="PQQ ENZYME REPEAT PROTEIN-RELATED"/>
    <property type="match status" value="1"/>
</dbReference>
<dbReference type="RefSeq" id="WP_146444618.1">
    <property type="nucleotide sequence ID" value="NZ_SJPR01000002.1"/>
</dbReference>
<evidence type="ECO:0000259" key="2">
    <source>
        <dbReference type="Pfam" id="PF13360"/>
    </source>
</evidence>
<dbReference type="Gene3D" id="2.130.10.10">
    <property type="entry name" value="YVTN repeat-like/Quinoprotein amine dehydrogenase"/>
    <property type="match status" value="1"/>
</dbReference>
<evidence type="ECO:0000313" key="3">
    <source>
        <dbReference type="EMBL" id="TWT97706.1"/>
    </source>
</evidence>
<dbReference type="PANTHER" id="PTHR35340:SF5">
    <property type="entry name" value="ASST-DOMAIN-CONTAINING PROTEIN"/>
    <property type="match status" value="1"/>
</dbReference>
<sequence precursor="true">MRTDLCFYAVAAAAVLTPIAHAASPAAPGRPLLAADASAGRIALLAADGAIEWEHPIGAIHDLQLLPNGNVLFQTSWTRIVEIDPATGDVVWEYDSASSNGNSGKRVEVHSFQRLPNGDTMIAESGPARLIEVGPRGELRRQIPLKVDHPDPHHDTRLARRLPNGHYLVAHEGDGAVREYDAQGAVVWEYAVPLFGKAPRGGHDASAWGAAVFAAERLPNGNTLIATGNGHSVLEVTPEKEIVWRLKQDDLPGITLAWVTTLQPLPNGNLILGNCHAGADNPQIIEVTRDKQVVWQFKDFERFGDALSNSYAPAAEDE</sequence>
<dbReference type="AlphaFoldDB" id="A0A5C6AE59"/>
<keyword evidence="1" id="KW-0732">Signal</keyword>
<keyword evidence="4" id="KW-1185">Reference proteome</keyword>
<reference evidence="3 4" key="1">
    <citation type="submission" date="2019-02" db="EMBL/GenBank/DDBJ databases">
        <title>Deep-cultivation of Planctomycetes and their phenomic and genomic characterization uncovers novel biology.</title>
        <authorList>
            <person name="Wiegand S."/>
            <person name="Jogler M."/>
            <person name="Boedeker C."/>
            <person name="Pinto D."/>
            <person name="Vollmers J."/>
            <person name="Rivas-Marin E."/>
            <person name="Kohn T."/>
            <person name="Peeters S.H."/>
            <person name="Heuer A."/>
            <person name="Rast P."/>
            <person name="Oberbeckmann S."/>
            <person name="Bunk B."/>
            <person name="Jeske O."/>
            <person name="Meyerdierks A."/>
            <person name="Storesund J.E."/>
            <person name="Kallscheuer N."/>
            <person name="Luecker S."/>
            <person name="Lage O.M."/>
            <person name="Pohl T."/>
            <person name="Merkel B.J."/>
            <person name="Hornburger P."/>
            <person name="Mueller R.-W."/>
            <person name="Bruemmer F."/>
            <person name="Labrenz M."/>
            <person name="Spormann A.M."/>
            <person name="Op Den Camp H."/>
            <person name="Overmann J."/>
            <person name="Amann R."/>
            <person name="Jetten M.S.M."/>
            <person name="Mascher T."/>
            <person name="Medema M.H."/>
            <person name="Devos D.P."/>
            <person name="Kaster A.-K."/>
            <person name="Ovreas L."/>
            <person name="Rohde M."/>
            <person name="Galperin M.Y."/>
            <person name="Jogler C."/>
        </authorList>
    </citation>
    <scope>NUCLEOTIDE SEQUENCE [LARGE SCALE GENOMIC DNA]</scope>
    <source>
        <strain evidence="3 4">Pla108</strain>
    </source>
</reference>